<dbReference type="Pfam" id="PF08447">
    <property type="entry name" value="PAS_3"/>
    <property type="match status" value="1"/>
</dbReference>
<keyword evidence="5" id="KW-1185">Reference proteome</keyword>
<evidence type="ECO:0000259" key="2">
    <source>
        <dbReference type="PROSITE" id="PS50113"/>
    </source>
</evidence>
<dbReference type="KEGG" id="orp:MOP44_09530"/>
<dbReference type="PROSITE" id="PS50112">
    <property type="entry name" value="PAS"/>
    <property type="match status" value="1"/>
</dbReference>
<dbReference type="GO" id="GO:0071111">
    <property type="term" value="F:cyclic-guanylate-specific phosphodiesterase activity"/>
    <property type="evidence" value="ECO:0007669"/>
    <property type="project" value="InterPro"/>
</dbReference>
<evidence type="ECO:0000259" key="1">
    <source>
        <dbReference type="PROSITE" id="PS50112"/>
    </source>
</evidence>
<dbReference type="InterPro" id="IPR013656">
    <property type="entry name" value="PAS_4"/>
</dbReference>
<reference evidence="4" key="1">
    <citation type="submission" date="2021-04" db="EMBL/GenBank/DDBJ databases">
        <title>Phylogenetic analysis of Acidobacteriaceae.</title>
        <authorList>
            <person name="Qiu L."/>
            <person name="Zhang Q."/>
        </authorList>
    </citation>
    <scope>NUCLEOTIDE SEQUENCE</scope>
    <source>
        <strain evidence="4">DSM 25168</strain>
    </source>
</reference>
<dbReference type="CDD" id="cd01948">
    <property type="entry name" value="EAL"/>
    <property type="match status" value="1"/>
</dbReference>
<dbReference type="EMBL" id="CP093313">
    <property type="protein sequence ID" value="UWZ86170.1"/>
    <property type="molecule type" value="Genomic_DNA"/>
</dbReference>
<evidence type="ECO:0000313" key="5">
    <source>
        <dbReference type="Proteomes" id="UP001059380"/>
    </source>
</evidence>
<dbReference type="SMART" id="SM00091">
    <property type="entry name" value="PAS"/>
    <property type="match status" value="3"/>
</dbReference>
<evidence type="ECO:0000259" key="3">
    <source>
        <dbReference type="PROSITE" id="PS50883"/>
    </source>
</evidence>
<dbReference type="SMART" id="SM00052">
    <property type="entry name" value="EAL"/>
    <property type="match status" value="1"/>
</dbReference>
<dbReference type="Proteomes" id="UP001059380">
    <property type="component" value="Chromosome"/>
</dbReference>
<dbReference type="InterPro" id="IPR035965">
    <property type="entry name" value="PAS-like_dom_sf"/>
</dbReference>
<dbReference type="PROSITE" id="PS50883">
    <property type="entry name" value="EAL"/>
    <property type="match status" value="1"/>
</dbReference>
<dbReference type="PANTHER" id="PTHR33121">
    <property type="entry name" value="CYCLIC DI-GMP PHOSPHODIESTERASE PDEF"/>
    <property type="match status" value="1"/>
</dbReference>
<dbReference type="RefSeq" id="WP_260795814.1">
    <property type="nucleotide sequence ID" value="NZ_CP093313.1"/>
</dbReference>
<dbReference type="CDD" id="cd00130">
    <property type="entry name" value="PAS"/>
    <property type="match status" value="1"/>
</dbReference>
<evidence type="ECO:0000313" key="4">
    <source>
        <dbReference type="EMBL" id="UWZ86170.1"/>
    </source>
</evidence>
<dbReference type="PROSITE" id="PS50113">
    <property type="entry name" value="PAC"/>
    <property type="match status" value="1"/>
</dbReference>
<feature type="domain" description="PAC" evidence="2">
    <location>
        <begin position="349"/>
        <end position="403"/>
    </location>
</feature>
<dbReference type="AlphaFoldDB" id="A0A9J7BWI2"/>
<dbReference type="InterPro" id="IPR013655">
    <property type="entry name" value="PAS_fold_3"/>
</dbReference>
<organism evidence="4 5">
    <name type="scientific">Occallatibacter riparius</name>
    <dbReference type="NCBI Taxonomy" id="1002689"/>
    <lineage>
        <taxon>Bacteria</taxon>
        <taxon>Pseudomonadati</taxon>
        <taxon>Acidobacteriota</taxon>
        <taxon>Terriglobia</taxon>
        <taxon>Terriglobales</taxon>
        <taxon>Acidobacteriaceae</taxon>
        <taxon>Occallatibacter</taxon>
    </lineage>
</organism>
<dbReference type="InterPro" id="IPR000014">
    <property type="entry name" value="PAS"/>
</dbReference>
<dbReference type="Pfam" id="PF00563">
    <property type="entry name" value="EAL"/>
    <property type="match status" value="1"/>
</dbReference>
<accession>A0A9J7BWI2</accession>
<protein>
    <submittedName>
        <fullName evidence="4">EAL domain-containing protein</fullName>
    </submittedName>
</protein>
<dbReference type="PANTHER" id="PTHR33121:SF71">
    <property type="entry name" value="OXYGEN SENSOR PROTEIN DOSP"/>
    <property type="match status" value="1"/>
</dbReference>
<sequence length="650" mass="71905">MTPDAPEILRALEAGEFFPVFQPLVELRTGQLAGFEVLARWQSPHSGLVMPDDFIPAFEHSGFIDTLTHQLLGKTFDALSLTGRPLMISVNLSPTQLLDAGLPARLETLARAWKFPLDRLTLEITESALVDDLPRATSVAQDLKSLQCRLALDDFGTGYSSLRHLQALPFDELKVDRSFVRFMDTDRECRKIVASVVGLGQSLGLMTIAEGVEDSAQAEMLRWLSCDLAQGWLFGHPVPAGELPAILARPHWDSLPASFDGTQSTSRFQGDAVPAHRLAQLQAIYDGAPVGLCFLDRNLRYVNLNRQLAEMNGVPAAAHVGRSVEEVIPHIFPSVEPFIRRALQGEATNGVEVTKPPGTPGSQPQTVMLSYHPVRDEAGDVLGVSVAIMDISDQKNTEEALRRSEDHYRHWISLSPNVPWVLDGDGKVVDASSRWTEFTGQPIDQAMGDGWLRMLHPDDVEPTRDAIRNGLHTHLPVDVKYRVRRPGEDWSWMRSRGSPRLDAEGRILSIYGVVEPIVPRKEISSECAFFESELNIALDAMPVGMILADGNDGVIFKVNACAHQFFGNCAFPGQRLDEYVCMGLLDEHGRAFTMEEHPLARSILRGDRLESLPVLHRQPDGSLAHLYVSSRPIFSDQQKIVGGMMMVRGA</sequence>
<gene>
    <name evidence="4" type="ORF">MOP44_09530</name>
</gene>
<dbReference type="InterPro" id="IPR035919">
    <property type="entry name" value="EAL_sf"/>
</dbReference>
<dbReference type="InterPro" id="IPR050706">
    <property type="entry name" value="Cyclic-di-GMP_PDE-like"/>
</dbReference>
<feature type="domain" description="EAL" evidence="3">
    <location>
        <begin position="1"/>
        <end position="251"/>
    </location>
</feature>
<dbReference type="NCBIfam" id="TIGR00229">
    <property type="entry name" value="sensory_box"/>
    <property type="match status" value="2"/>
</dbReference>
<dbReference type="InterPro" id="IPR000700">
    <property type="entry name" value="PAS-assoc_C"/>
</dbReference>
<proteinExistence type="predicted"/>
<dbReference type="Pfam" id="PF13188">
    <property type="entry name" value="PAS_8"/>
    <property type="match status" value="1"/>
</dbReference>
<dbReference type="Gene3D" id="3.30.450.20">
    <property type="entry name" value="PAS domain"/>
    <property type="match status" value="3"/>
</dbReference>
<dbReference type="Pfam" id="PF08448">
    <property type="entry name" value="PAS_4"/>
    <property type="match status" value="1"/>
</dbReference>
<dbReference type="Gene3D" id="3.20.20.450">
    <property type="entry name" value="EAL domain"/>
    <property type="match status" value="1"/>
</dbReference>
<name>A0A9J7BWI2_9BACT</name>
<feature type="domain" description="PAS" evidence="1">
    <location>
        <begin position="404"/>
        <end position="474"/>
    </location>
</feature>
<dbReference type="SUPFAM" id="SSF55785">
    <property type="entry name" value="PYP-like sensor domain (PAS domain)"/>
    <property type="match status" value="3"/>
</dbReference>
<dbReference type="SUPFAM" id="SSF141868">
    <property type="entry name" value="EAL domain-like"/>
    <property type="match status" value="1"/>
</dbReference>
<dbReference type="InterPro" id="IPR001633">
    <property type="entry name" value="EAL_dom"/>
</dbReference>